<keyword evidence="2" id="KW-0732">Signal</keyword>
<gene>
    <name evidence="3" type="ORF">ACFOEW_08280</name>
</gene>
<dbReference type="GO" id="GO:0016787">
    <property type="term" value="F:hydrolase activity"/>
    <property type="evidence" value="ECO:0007669"/>
    <property type="project" value="UniProtKB-KW"/>
</dbReference>
<dbReference type="PIRSF" id="PIRSF029681">
    <property type="entry name" value="PagL"/>
    <property type="match status" value="1"/>
</dbReference>
<name>A0ABV7JX60_9ALTE</name>
<comment type="subunit">
    <text evidence="1">Homodimer.</text>
</comment>
<protein>
    <recommendedName>
        <fullName evidence="1">Lipid A deacylase</fullName>
        <ecNumber evidence="1">3.1.1.77</ecNumber>
    </recommendedName>
    <alternativeName>
        <fullName evidence="1">LPS 3-O-deacylase</fullName>
    </alternativeName>
    <alternativeName>
        <fullName evidence="1">Outer membrane enzyme</fullName>
    </alternativeName>
</protein>
<keyword evidence="1" id="KW-0998">Cell outer membrane</keyword>
<evidence type="ECO:0000313" key="3">
    <source>
        <dbReference type="EMBL" id="MFC3201812.1"/>
    </source>
</evidence>
<comment type="function">
    <text evidence="1">Has lipid A 3-O-deacylase activity. Hydrolyzes the ester bond at the 3 position of lipid A, a bioactive component of lipopolysaccharide (LPS), thereby releasing the primary fatty acyl moiety.</text>
</comment>
<organism evidence="3 4">
    <name type="scientific">Alteromonas oceani</name>
    <dbReference type="NCBI Taxonomy" id="2071609"/>
    <lineage>
        <taxon>Bacteria</taxon>
        <taxon>Pseudomonadati</taxon>
        <taxon>Pseudomonadota</taxon>
        <taxon>Gammaproteobacteria</taxon>
        <taxon>Alteromonadales</taxon>
        <taxon>Alteromonadaceae</taxon>
        <taxon>Alteromonas/Salinimonas group</taxon>
        <taxon>Alteromonas</taxon>
    </lineage>
</organism>
<dbReference type="Proteomes" id="UP001595477">
    <property type="component" value="Unassembled WGS sequence"/>
</dbReference>
<proteinExistence type="inferred from homology"/>
<dbReference type="EC" id="3.1.1.77" evidence="1"/>
<dbReference type="RefSeq" id="WP_123325360.1">
    <property type="nucleotide sequence ID" value="NZ_JBHRSX010000016.1"/>
</dbReference>
<dbReference type="Gene3D" id="2.40.160.20">
    <property type="match status" value="1"/>
</dbReference>
<comment type="similarity">
    <text evidence="1">Belongs to the PagL family.</text>
</comment>
<accession>A0ABV7JX60</accession>
<comment type="caution">
    <text evidence="3">The sequence shown here is derived from an EMBL/GenBank/DDBJ whole genome shotgun (WGS) entry which is preliminary data.</text>
</comment>
<dbReference type="EMBL" id="JBHRSX010000016">
    <property type="protein sequence ID" value="MFC3201812.1"/>
    <property type="molecule type" value="Genomic_DNA"/>
</dbReference>
<dbReference type="InterPro" id="IPR018550">
    <property type="entry name" value="Lipid-A_deacylase-rel"/>
</dbReference>
<feature type="signal peptide" evidence="2">
    <location>
        <begin position="1"/>
        <end position="19"/>
    </location>
</feature>
<sequence>MNRLILSLCLLLLPTLSVAGNPGYSVDYIRGEGDVEGIKLAARYNAGPLSYISDDILLYWEASVNFWEYGAEDNHDTDFVLAVSPVLVKQIGTIKQAPLFLEAGIGLSLIEDTTFAGKDVSTHYQFEDRLGLMMQFGNNNEHHVAVRYFHYSNAGFKKPNPGLDFIALSYQREF</sequence>
<comment type="catalytic activity">
    <reaction evidence="1">
        <text>a 3-(acyloxy)acyl derivative of bacterial toxin + H2O = a 3-hydroxyacyl derivative of bacterial toxin + a fatty acid + H(+)</text>
        <dbReference type="Rhea" id="RHEA:12032"/>
        <dbReference type="ChEBI" id="CHEBI:15377"/>
        <dbReference type="ChEBI" id="CHEBI:15378"/>
        <dbReference type="ChEBI" id="CHEBI:28868"/>
        <dbReference type="ChEBI" id="CHEBI:136853"/>
        <dbReference type="ChEBI" id="CHEBI:140675"/>
        <dbReference type="EC" id="3.1.1.77"/>
    </reaction>
</comment>
<reference evidence="4" key="1">
    <citation type="journal article" date="2019" name="Int. J. Syst. Evol. Microbiol.">
        <title>The Global Catalogue of Microorganisms (GCM) 10K type strain sequencing project: providing services to taxonomists for standard genome sequencing and annotation.</title>
        <authorList>
            <consortium name="The Broad Institute Genomics Platform"/>
            <consortium name="The Broad Institute Genome Sequencing Center for Infectious Disease"/>
            <person name="Wu L."/>
            <person name="Ma J."/>
        </authorList>
    </citation>
    <scope>NUCLEOTIDE SEQUENCE [LARGE SCALE GENOMIC DNA]</scope>
    <source>
        <strain evidence="4">KCTC 52449</strain>
    </source>
</reference>
<evidence type="ECO:0000256" key="1">
    <source>
        <dbReference type="PIRNR" id="PIRNR029681"/>
    </source>
</evidence>
<keyword evidence="1 3" id="KW-0378">Hydrolase</keyword>
<evidence type="ECO:0000313" key="4">
    <source>
        <dbReference type="Proteomes" id="UP001595477"/>
    </source>
</evidence>
<feature type="chain" id="PRO_5047106222" description="Lipid A deacylase" evidence="2">
    <location>
        <begin position="20"/>
        <end position="174"/>
    </location>
</feature>
<comment type="subcellular location">
    <subcellularLocation>
        <location evidence="1">Cell outer membrane</location>
        <topology evidence="1">Multi-pass membrane protein</topology>
    </subcellularLocation>
</comment>
<evidence type="ECO:0000256" key="2">
    <source>
        <dbReference type="SAM" id="SignalP"/>
    </source>
</evidence>
<keyword evidence="1" id="KW-0472">Membrane</keyword>
<keyword evidence="4" id="KW-1185">Reference proteome</keyword>
<dbReference type="Pfam" id="PF09411">
    <property type="entry name" value="PagL"/>
    <property type="match status" value="1"/>
</dbReference>